<feature type="region of interest" description="Disordered" evidence="3">
    <location>
        <begin position="101"/>
        <end position="121"/>
    </location>
</feature>
<dbReference type="InterPro" id="IPR009012">
    <property type="entry name" value="GrpE_head"/>
</dbReference>
<organism evidence="4 5">
    <name type="scientific">Streptomyces pactum</name>
    <dbReference type="NCBI Taxonomy" id="68249"/>
    <lineage>
        <taxon>Bacteria</taxon>
        <taxon>Bacillati</taxon>
        <taxon>Actinomycetota</taxon>
        <taxon>Actinomycetes</taxon>
        <taxon>Kitasatosporales</taxon>
        <taxon>Streptomycetaceae</taxon>
        <taxon>Streptomyces</taxon>
    </lineage>
</organism>
<evidence type="ECO:0000256" key="2">
    <source>
        <dbReference type="SAM" id="Coils"/>
    </source>
</evidence>
<dbReference type="PRINTS" id="PR00773">
    <property type="entry name" value="GRPEPROTEIN"/>
</dbReference>
<dbReference type="SUPFAM" id="SSF51064">
    <property type="entry name" value="Head domain of nucleotide exchange factor GrpE"/>
    <property type="match status" value="1"/>
</dbReference>
<feature type="coiled-coil region" evidence="2">
    <location>
        <begin position="11"/>
        <end position="38"/>
    </location>
</feature>
<reference evidence="4 5" key="1">
    <citation type="submission" date="2020-09" db="EMBL/GenBank/DDBJ databases">
        <title>Biosynthesis of the nuclear factor of activated T cells inhibitor NFAT-133 and its congeners in Streptomyces pactum.</title>
        <authorList>
            <person name="Zhou W."/>
            <person name="Posri P."/>
            <person name="Abugrain M.E."/>
            <person name="Weisberg A.J."/>
            <person name="Chang J.H."/>
            <person name="Mahmud T."/>
        </authorList>
    </citation>
    <scope>NUCLEOTIDE SEQUENCE [LARGE SCALE GENOMIC DNA]</scope>
    <source>
        <strain evidence="4 5">ATCC 27456</strain>
    </source>
</reference>
<evidence type="ECO:0000313" key="5">
    <source>
        <dbReference type="Proteomes" id="UP000807371"/>
    </source>
</evidence>
<keyword evidence="2" id="KW-0175">Coiled coil</keyword>
<sequence>MRRNPLPGRRAARLREENARLRAEAEELRDEQRSWREEAEQPHPVVSELLQLADRLSDLLADPARPADPAEAETTLRWLDGRLIRLLAACEVADLQDEGAVDPGRHEVVGGRPADDGRPVGSIAETVRRGYVWRGRVLRPQQVIVYTDDEP</sequence>
<gene>
    <name evidence="4" type="primary">grpE</name>
    <name evidence="4" type="ORF">IHE55_01595</name>
</gene>
<protein>
    <submittedName>
        <fullName evidence="4">Nucleotide exchange factor GrpE</fullName>
    </submittedName>
</protein>
<keyword evidence="1" id="KW-0143">Chaperone</keyword>
<evidence type="ECO:0000256" key="1">
    <source>
        <dbReference type="ARBA" id="ARBA00023186"/>
    </source>
</evidence>
<evidence type="ECO:0000256" key="3">
    <source>
        <dbReference type="SAM" id="MobiDB-lite"/>
    </source>
</evidence>
<dbReference type="EMBL" id="JACYXC010000001">
    <property type="protein sequence ID" value="MBH5333566.1"/>
    <property type="molecule type" value="Genomic_DNA"/>
</dbReference>
<keyword evidence="5" id="KW-1185">Reference proteome</keyword>
<proteinExistence type="predicted"/>
<dbReference type="InterPro" id="IPR000740">
    <property type="entry name" value="GrpE"/>
</dbReference>
<name>A0ABS0NEH3_9ACTN</name>
<evidence type="ECO:0000313" key="4">
    <source>
        <dbReference type="EMBL" id="MBH5333566.1"/>
    </source>
</evidence>
<accession>A0ABS0NEH3</accession>
<feature type="compositionally biased region" description="Basic and acidic residues" evidence="3">
    <location>
        <begin position="103"/>
        <end position="118"/>
    </location>
</feature>
<dbReference type="RefSeq" id="WP_197987369.1">
    <property type="nucleotide sequence ID" value="NZ_JACYXC010000001.1"/>
</dbReference>
<dbReference type="Proteomes" id="UP000807371">
    <property type="component" value="Unassembled WGS sequence"/>
</dbReference>
<dbReference type="Gene3D" id="2.30.22.10">
    <property type="entry name" value="Head domain of nucleotide exchange factor GrpE"/>
    <property type="match status" value="1"/>
</dbReference>
<comment type="caution">
    <text evidence="4">The sequence shown here is derived from an EMBL/GenBank/DDBJ whole genome shotgun (WGS) entry which is preliminary data.</text>
</comment>
<dbReference type="Pfam" id="PF01025">
    <property type="entry name" value="GrpE"/>
    <property type="match status" value="1"/>
</dbReference>